<evidence type="ECO:0000256" key="6">
    <source>
        <dbReference type="ARBA" id="ARBA00023315"/>
    </source>
</evidence>
<comment type="domain">
    <text evidence="7">The DHHC domain is required for palmitoyltransferase activity.</text>
</comment>
<dbReference type="EC" id="2.3.1.225" evidence="7"/>
<dbReference type="PROSITE" id="PS50216">
    <property type="entry name" value="DHHC"/>
    <property type="match status" value="1"/>
</dbReference>
<dbReference type="VEuPathDB" id="AmoebaDB:EHI5A_051120"/>
<protein>
    <recommendedName>
        <fullName evidence="7">Palmitoyltransferase</fullName>
        <ecNumber evidence="7">2.3.1.225</ecNumber>
    </recommendedName>
</protein>
<comment type="catalytic activity">
    <reaction evidence="7">
        <text>L-cysteinyl-[protein] + hexadecanoyl-CoA = S-hexadecanoyl-L-cysteinyl-[protein] + CoA</text>
        <dbReference type="Rhea" id="RHEA:36683"/>
        <dbReference type="Rhea" id="RHEA-COMP:10131"/>
        <dbReference type="Rhea" id="RHEA-COMP:11032"/>
        <dbReference type="ChEBI" id="CHEBI:29950"/>
        <dbReference type="ChEBI" id="CHEBI:57287"/>
        <dbReference type="ChEBI" id="CHEBI:57379"/>
        <dbReference type="ChEBI" id="CHEBI:74151"/>
        <dbReference type="EC" id="2.3.1.225"/>
    </reaction>
</comment>
<proteinExistence type="inferred from homology"/>
<dbReference type="InterPro" id="IPR039859">
    <property type="entry name" value="PFA4/ZDH16/20/ERF2-like"/>
</dbReference>
<comment type="caution">
    <text evidence="9">The sequence shown here is derived from an EMBL/GenBank/DDBJ whole genome shotgun (WGS) entry which is preliminary data.</text>
</comment>
<evidence type="ECO:0000256" key="2">
    <source>
        <dbReference type="ARBA" id="ARBA00022679"/>
    </source>
</evidence>
<dbReference type="AlphaFoldDB" id="A0A5K1VSL5"/>
<evidence type="ECO:0000256" key="3">
    <source>
        <dbReference type="ARBA" id="ARBA00022692"/>
    </source>
</evidence>
<name>A0A5K1VSL5_ENTHI</name>
<dbReference type="VEuPathDB" id="AmoebaDB:EHI_004220"/>
<feature type="transmembrane region" description="Helical" evidence="7">
    <location>
        <begin position="166"/>
        <end position="193"/>
    </location>
</feature>
<keyword evidence="5 7" id="KW-0472">Membrane</keyword>
<gene>
    <name evidence="9" type="ORF">CL6EHI_004220</name>
</gene>
<reference evidence="9 10" key="1">
    <citation type="submission" date="2016-05" db="EMBL/GenBank/DDBJ databases">
        <title>First whole genome sequencing of Entamoeba histolytica HM1:IMSS-clone-6.</title>
        <authorList>
            <person name="Mukherjee Avik.K."/>
            <person name="Izumyama S."/>
            <person name="Nakada-Tsukui K."/>
            <person name="Nozaki T."/>
        </authorList>
    </citation>
    <scope>NUCLEOTIDE SEQUENCE [LARGE SCALE GENOMIC DNA]</scope>
    <source>
        <strain evidence="9 10">HM1:IMSS clone 6</strain>
    </source>
</reference>
<keyword evidence="3 7" id="KW-0812">Transmembrane</keyword>
<dbReference type="Pfam" id="PF01529">
    <property type="entry name" value="DHHC"/>
    <property type="match status" value="1"/>
</dbReference>
<accession>A0A5K1VSL5</accession>
<evidence type="ECO:0000256" key="1">
    <source>
        <dbReference type="ARBA" id="ARBA00004141"/>
    </source>
</evidence>
<evidence type="ECO:0000256" key="7">
    <source>
        <dbReference type="RuleBase" id="RU079119"/>
    </source>
</evidence>
<keyword evidence="4 7" id="KW-1133">Transmembrane helix</keyword>
<dbReference type="GO" id="GO:0016020">
    <property type="term" value="C:membrane"/>
    <property type="evidence" value="ECO:0007669"/>
    <property type="project" value="UniProtKB-SubCell"/>
</dbReference>
<feature type="transmembrane region" description="Helical" evidence="7">
    <location>
        <begin position="54"/>
        <end position="72"/>
    </location>
</feature>
<evidence type="ECO:0000313" key="9">
    <source>
        <dbReference type="EMBL" id="GAT93953.1"/>
    </source>
</evidence>
<comment type="subcellular location">
    <subcellularLocation>
        <location evidence="1">Membrane</location>
        <topology evidence="1">Multi-pass membrane protein</topology>
    </subcellularLocation>
</comment>
<evidence type="ECO:0000313" key="10">
    <source>
        <dbReference type="Proteomes" id="UP000078387"/>
    </source>
</evidence>
<dbReference type="InterPro" id="IPR001594">
    <property type="entry name" value="Palmitoyltrfase_DHHC"/>
</dbReference>
<keyword evidence="6 7" id="KW-0012">Acyltransferase</keyword>
<dbReference type="VEuPathDB" id="AmoebaDB:EHI8A_035920"/>
<dbReference type="PANTHER" id="PTHR12246">
    <property type="entry name" value="PALMITOYLTRANSFERASE ZDHHC16"/>
    <property type="match status" value="1"/>
</dbReference>
<dbReference type="VEuPathDB" id="AmoebaDB:EHI7A_030280"/>
<comment type="similarity">
    <text evidence="7">Belongs to the DHHC palmitoyltransferase family.</text>
</comment>
<feature type="transmembrane region" description="Helical" evidence="7">
    <location>
        <begin position="78"/>
        <end position="95"/>
    </location>
</feature>
<feature type="domain" description="Palmitoyltransferase DHHC" evidence="8">
    <location>
        <begin position="121"/>
        <end position="248"/>
    </location>
</feature>
<dbReference type="Proteomes" id="UP000078387">
    <property type="component" value="Unassembled WGS sequence"/>
</dbReference>
<dbReference type="OMA" id="SDGIYFK"/>
<evidence type="ECO:0000259" key="8">
    <source>
        <dbReference type="Pfam" id="PF01529"/>
    </source>
</evidence>
<dbReference type="VEuPathDB" id="AmoebaDB:KM1_038150"/>
<evidence type="ECO:0000256" key="4">
    <source>
        <dbReference type="ARBA" id="ARBA00022989"/>
    </source>
</evidence>
<sequence length="308" mass="36214">MEDSQNNVIDEPVQPEGFTEETSVKKHILFHKNHRQKHNYDPQRTECQNHISHIGINFAFIISGVVFIFQVIELGLYVWYISLLLLILFIPLYILGTTSYNRCVQVKEKLYVPLNHYVEGENECSICHCTKPERSHHCSRCGRCVLKMDHHCPFVGSCIGYANHKYFILTLFYTFILCTLLFVLTIFILYIVIEKIISKESFKFEEIFLPFHAIQIFISIYFIFVTFLMLCQQIYHIIQNETGIELKQNKSGWTSCRKNKQVNRFNVGFKKNFKEVFGDSWIYSFLPVWTTKGDGYSFPTNNSFNDTL</sequence>
<dbReference type="EMBL" id="BDEQ01000001">
    <property type="protein sequence ID" value="GAT93953.1"/>
    <property type="molecule type" value="Genomic_DNA"/>
</dbReference>
<feature type="transmembrane region" description="Helical" evidence="7">
    <location>
        <begin position="213"/>
        <end position="231"/>
    </location>
</feature>
<organism evidence="9 10">
    <name type="scientific">Entamoeba histolytica</name>
    <dbReference type="NCBI Taxonomy" id="5759"/>
    <lineage>
        <taxon>Eukaryota</taxon>
        <taxon>Amoebozoa</taxon>
        <taxon>Evosea</taxon>
        <taxon>Archamoebae</taxon>
        <taxon>Mastigamoebida</taxon>
        <taxon>Entamoebidae</taxon>
        <taxon>Entamoeba</taxon>
    </lineage>
</organism>
<evidence type="ECO:0000256" key="5">
    <source>
        <dbReference type="ARBA" id="ARBA00023136"/>
    </source>
</evidence>
<keyword evidence="2 7" id="KW-0808">Transferase</keyword>
<dbReference type="GO" id="GO:0019706">
    <property type="term" value="F:protein-cysteine S-palmitoyltransferase activity"/>
    <property type="evidence" value="ECO:0007669"/>
    <property type="project" value="UniProtKB-EC"/>
</dbReference>